<protein>
    <submittedName>
        <fullName evidence="2">Nucleotidyltransferase family protein</fullName>
    </submittedName>
</protein>
<feature type="domain" description="MobA-like NTP transferase" evidence="1">
    <location>
        <begin position="6"/>
        <end position="167"/>
    </location>
</feature>
<organism evidence="2 3">
    <name type="scientific">Dorea acetigenes</name>
    <dbReference type="NCBI Taxonomy" id="2981787"/>
    <lineage>
        <taxon>Bacteria</taxon>
        <taxon>Bacillati</taxon>
        <taxon>Bacillota</taxon>
        <taxon>Clostridia</taxon>
        <taxon>Lachnospirales</taxon>
        <taxon>Lachnospiraceae</taxon>
        <taxon>Dorea</taxon>
    </lineage>
</organism>
<evidence type="ECO:0000259" key="1">
    <source>
        <dbReference type="Pfam" id="PF12804"/>
    </source>
</evidence>
<gene>
    <name evidence="2" type="ORF">OCV99_08650</name>
</gene>
<dbReference type="InterPro" id="IPR025877">
    <property type="entry name" value="MobA-like_NTP_Trfase"/>
</dbReference>
<keyword evidence="3" id="KW-1185">Reference proteome</keyword>
<accession>A0ABT2RMJ4</accession>
<dbReference type="InterPro" id="IPR029044">
    <property type="entry name" value="Nucleotide-diphossugar_trans"/>
</dbReference>
<dbReference type="PANTHER" id="PTHR43777:SF1">
    <property type="entry name" value="MOLYBDENUM COFACTOR CYTIDYLYLTRANSFERASE"/>
    <property type="match status" value="1"/>
</dbReference>
<dbReference type="EMBL" id="JAOQJU010000008">
    <property type="protein sequence ID" value="MCU6686615.1"/>
    <property type="molecule type" value="Genomic_DNA"/>
</dbReference>
<evidence type="ECO:0000313" key="3">
    <source>
        <dbReference type="Proteomes" id="UP001652431"/>
    </source>
</evidence>
<comment type="caution">
    <text evidence="2">The sequence shown here is derived from an EMBL/GenBank/DDBJ whole genome shotgun (WGS) entry which is preliminary data.</text>
</comment>
<evidence type="ECO:0000313" key="2">
    <source>
        <dbReference type="EMBL" id="MCU6686615.1"/>
    </source>
</evidence>
<dbReference type="RefSeq" id="WP_158369782.1">
    <property type="nucleotide sequence ID" value="NZ_JAOQJU010000008.1"/>
</dbReference>
<dbReference type="PANTHER" id="PTHR43777">
    <property type="entry name" value="MOLYBDENUM COFACTOR CYTIDYLYLTRANSFERASE"/>
    <property type="match status" value="1"/>
</dbReference>
<reference evidence="2 3" key="1">
    <citation type="journal article" date="2021" name="ISME Commun">
        <title>Automated analysis of genomic sequences facilitates high-throughput and comprehensive description of bacteria.</title>
        <authorList>
            <person name="Hitch T.C.A."/>
        </authorList>
    </citation>
    <scope>NUCLEOTIDE SEQUENCE [LARGE SCALE GENOMIC DNA]</scope>
    <source>
        <strain evidence="2 3">Sanger_03</strain>
    </source>
</reference>
<dbReference type="Proteomes" id="UP001652431">
    <property type="component" value="Unassembled WGS sequence"/>
</dbReference>
<dbReference type="Gene3D" id="3.90.550.10">
    <property type="entry name" value="Spore Coat Polysaccharide Biosynthesis Protein SpsA, Chain A"/>
    <property type="match status" value="1"/>
</dbReference>
<dbReference type="Pfam" id="PF12804">
    <property type="entry name" value="NTP_transf_3"/>
    <property type="match status" value="1"/>
</dbReference>
<dbReference type="SUPFAM" id="SSF53448">
    <property type="entry name" value="Nucleotide-diphospho-sugar transferases"/>
    <property type="match status" value="1"/>
</dbReference>
<name>A0ABT2RMJ4_9FIRM</name>
<dbReference type="CDD" id="cd04182">
    <property type="entry name" value="GT_2_like_f"/>
    <property type="match status" value="1"/>
</dbReference>
<sequence>MNKHMIYLAAGNSRRFGTNKLLHVYRGKHLYRYGLDMLEELCYKRSDCILYVVSQYREILEQAKKGGVQVVYSPDSYKGMSYTIEAALHAVGDIPEEDFLVFVVADQPGLTEYTVEKLLAAADFGVETASVRYGSTPGSPTLFSARLMPELLALKGDEGGRKVIRNHPCVYIEAESAEELYDIDTPEEGGML</sequence>
<proteinExistence type="predicted"/>